<dbReference type="GO" id="GO:0015031">
    <property type="term" value="P:protein transport"/>
    <property type="evidence" value="ECO:0007669"/>
    <property type="project" value="UniProtKB-KW"/>
</dbReference>
<keyword evidence="7" id="KW-0653">Protein transport</keyword>
<dbReference type="PANTHER" id="PTHR30558">
    <property type="entry name" value="EXBD MEMBRANE COMPONENT OF PMF-DRIVEN MACROMOLECULE IMPORT SYSTEM"/>
    <property type="match status" value="1"/>
</dbReference>
<dbReference type="PANTHER" id="PTHR30558:SF7">
    <property type="entry name" value="TOL-PAL SYSTEM PROTEIN TOLR"/>
    <property type="match status" value="1"/>
</dbReference>
<evidence type="ECO:0000313" key="10">
    <source>
        <dbReference type="RefSeq" id="WP_028310207.1"/>
    </source>
</evidence>
<keyword evidence="9" id="KW-1185">Reference proteome</keyword>
<evidence type="ECO:0000256" key="7">
    <source>
        <dbReference type="RuleBase" id="RU003879"/>
    </source>
</evidence>
<keyword evidence="4 7" id="KW-0812">Transmembrane</keyword>
<dbReference type="Proteomes" id="UP000675920">
    <property type="component" value="Unplaced"/>
</dbReference>
<dbReference type="GO" id="GO:0022857">
    <property type="term" value="F:transmembrane transporter activity"/>
    <property type="evidence" value="ECO:0007669"/>
    <property type="project" value="InterPro"/>
</dbReference>
<accession>A0A8B6X1F2</accession>
<keyword evidence="3" id="KW-1003">Cell membrane</keyword>
<dbReference type="AlphaFoldDB" id="A0A8B6X1F2"/>
<evidence type="ECO:0000256" key="5">
    <source>
        <dbReference type="ARBA" id="ARBA00022989"/>
    </source>
</evidence>
<protein>
    <submittedName>
        <fullName evidence="10">ExbD/TolR family protein</fullName>
    </submittedName>
</protein>
<keyword evidence="6 8" id="KW-0472">Membrane</keyword>
<organism evidence="9 10">
    <name type="scientific">Derxia gummosa DSM 723</name>
    <dbReference type="NCBI Taxonomy" id="1121388"/>
    <lineage>
        <taxon>Bacteria</taxon>
        <taxon>Pseudomonadati</taxon>
        <taxon>Pseudomonadota</taxon>
        <taxon>Betaproteobacteria</taxon>
        <taxon>Burkholderiales</taxon>
        <taxon>Alcaligenaceae</taxon>
        <taxon>Derxia</taxon>
    </lineage>
</organism>
<evidence type="ECO:0000256" key="6">
    <source>
        <dbReference type="ARBA" id="ARBA00023136"/>
    </source>
</evidence>
<evidence type="ECO:0000256" key="3">
    <source>
        <dbReference type="ARBA" id="ARBA00022475"/>
    </source>
</evidence>
<proteinExistence type="inferred from homology"/>
<name>A0A8B6X1F2_9BURK</name>
<evidence type="ECO:0000256" key="1">
    <source>
        <dbReference type="ARBA" id="ARBA00004162"/>
    </source>
</evidence>
<keyword evidence="5 8" id="KW-1133">Transmembrane helix</keyword>
<evidence type="ECO:0000256" key="8">
    <source>
        <dbReference type="SAM" id="Phobius"/>
    </source>
</evidence>
<dbReference type="Pfam" id="PF02472">
    <property type="entry name" value="ExbD"/>
    <property type="match status" value="1"/>
</dbReference>
<evidence type="ECO:0000256" key="4">
    <source>
        <dbReference type="ARBA" id="ARBA00022692"/>
    </source>
</evidence>
<dbReference type="InterPro" id="IPR003400">
    <property type="entry name" value="ExbD"/>
</dbReference>
<dbReference type="Gene3D" id="3.30.420.270">
    <property type="match status" value="1"/>
</dbReference>
<sequence length="141" mass="14946">MALDGFQSRGGAREPIAEINTTPLVDVLLVLLAMFIVAAPLLGASIPLDLPAVRGTQMPVAPTRVIITLDARGGTFWEGEAVDADEMDRRLAEAATRLPQPQLFINADRSCRYEQVAAVIGLARAAGLGRVSLLAVAQDAR</sequence>
<dbReference type="RefSeq" id="WP_028310207.1">
    <property type="nucleotide sequence ID" value="NZ_AXWS01000007.1"/>
</dbReference>
<evidence type="ECO:0000256" key="2">
    <source>
        <dbReference type="ARBA" id="ARBA00005811"/>
    </source>
</evidence>
<evidence type="ECO:0000313" key="9">
    <source>
        <dbReference type="Proteomes" id="UP000675920"/>
    </source>
</evidence>
<keyword evidence="7" id="KW-0813">Transport</keyword>
<dbReference type="OrthoDB" id="9798629at2"/>
<dbReference type="GO" id="GO:0005886">
    <property type="term" value="C:plasma membrane"/>
    <property type="evidence" value="ECO:0007669"/>
    <property type="project" value="UniProtKB-SubCell"/>
</dbReference>
<reference evidence="10" key="1">
    <citation type="submission" date="2025-08" db="UniProtKB">
        <authorList>
            <consortium name="RefSeq"/>
        </authorList>
    </citation>
    <scope>IDENTIFICATION</scope>
</reference>
<feature type="transmembrane region" description="Helical" evidence="8">
    <location>
        <begin position="27"/>
        <end position="48"/>
    </location>
</feature>
<comment type="subcellular location">
    <subcellularLocation>
        <location evidence="1">Cell membrane</location>
        <topology evidence="1">Single-pass membrane protein</topology>
    </subcellularLocation>
    <subcellularLocation>
        <location evidence="7">Cell membrane</location>
        <topology evidence="7">Single-pass type II membrane protein</topology>
    </subcellularLocation>
</comment>
<comment type="similarity">
    <text evidence="2 7">Belongs to the ExbD/TolR family.</text>
</comment>